<dbReference type="GO" id="GO:0008239">
    <property type="term" value="F:dipeptidyl-peptidase activity"/>
    <property type="evidence" value="ECO:0007669"/>
    <property type="project" value="InterPro"/>
</dbReference>
<feature type="region of interest" description="Disordered" evidence="1">
    <location>
        <begin position="132"/>
        <end position="152"/>
    </location>
</feature>
<dbReference type="InterPro" id="IPR013736">
    <property type="entry name" value="Xaa-Pro_dipept_C"/>
</dbReference>
<dbReference type="Gene3D" id="2.60.120.260">
    <property type="entry name" value="Galactose-binding domain-like"/>
    <property type="match status" value="1"/>
</dbReference>
<accession>A0A974P7E1</accession>
<feature type="domain" description="Xaa-Pro dipeptidyl-peptidase C-terminal" evidence="2">
    <location>
        <begin position="4"/>
        <end position="169"/>
    </location>
</feature>
<feature type="region of interest" description="Disordered" evidence="1">
    <location>
        <begin position="1"/>
        <end position="20"/>
    </location>
</feature>
<gene>
    <name evidence="3" type="ORF">JKL49_02190</name>
</gene>
<dbReference type="NCBIfam" id="TIGR00976">
    <property type="entry name" value="CocE_NonD"/>
    <property type="match status" value="1"/>
</dbReference>
<sequence length="175" mass="19279">MATFGGANLTFDRGPEDQRQVPARQDYLRFQTPVLDKDVAIAGPVKVELYGATDGLDTDFMAKLVDVYPDGYEALVLDAPIRTRYRNGREPDDVKMMTPGAPEEMTIDLWSTAITFEKGHRIAVHITSSNAPRFEVNPNTGEAPGKPTQKPRVATNSVYMDSSHPSAIVLPVIYP</sequence>
<dbReference type="AlphaFoldDB" id="A0A974P7E1"/>
<organism evidence="3">
    <name type="scientific">Phenylobacterium glaciei</name>
    <dbReference type="NCBI Taxonomy" id="2803784"/>
    <lineage>
        <taxon>Bacteria</taxon>
        <taxon>Pseudomonadati</taxon>
        <taxon>Pseudomonadota</taxon>
        <taxon>Alphaproteobacteria</taxon>
        <taxon>Caulobacterales</taxon>
        <taxon>Caulobacteraceae</taxon>
        <taxon>Phenylobacterium</taxon>
    </lineage>
</organism>
<dbReference type="Pfam" id="PF08530">
    <property type="entry name" value="PepX_C"/>
    <property type="match status" value="1"/>
</dbReference>
<dbReference type="InterPro" id="IPR005674">
    <property type="entry name" value="CocE/Ser_esterase"/>
</dbReference>
<proteinExistence type="predicted"/>
<dbReference type="InterPro" id="IPR008979">
    <property type="entry name" value="Galactose-bd-like_sf"/>
</dbReference>
<evidence type="ECO:0000259" key="2">
    <source>
        <dbReference type="SMART" id="SM00939"/>
    </source>
</evidence>
<evidence type="ECO:0000313" key="3">
    <source>
        <dbReference type="EMBL" id="QQZ52133.1"/>
    </source>
</evidence>
<reference evidence="3" key="1">
    <citation type="submission" date="2021-01" db="EMBL/GenBank/DDBJ databases">
        <title>Genome sequence of Phenylobacterium sp. 20VBR1 isolated from a valley glaceir, Ny-Alesund, Svalbard.</title>
        <authorList>
            <person name="Thomas F.A."/>
            <person name="Krishnan K.P."/>
            <person name="Sinha R.K."/>
        </authorList>
    </citation>
    <scope>NUCLEOTIDE SEQUENCE</scope>
    <source>
        <strain evidence="3">20VBR1</strain>
    </source>
</reference>
<dbReference type="SUPFAM" id="SSF49785">
    <property type="entry name" value="Galactose-binding domain-like"/>
    <property type="match status" value="1"/>
</dbReference>
<evidence type="ECO:0000256" key="1">
    <source>
        <dbReference type="SAM" id="MobiDB-lite"/>
    </source>
</evidence>
<name>A0A974P7E1_9CAUL</name>
<keyword evidence="3" id="KW-0378">Hydrolase</keyword>
<dbReference type="EMBL" id="CP068570">
    <property type="protein sequence ID" value="QQZ52133.1"/>
    <property type="molecule type" value="Genomic_DNA"/>
</dbReference>
<protein>
    <submittedName>
        <fullName evidence="3">CocE/NonD family hydrolase</fullName>
    </submittedName>
</protein>
<dbReference type="SMART" id="SM00939">
    <property type="entry name" value="PepX_C"/>
    <property type="match status" value="1"/>
</dbReference>